<proteinExistence type="predicted"/>
<feature type="region of interest" description="Disordered" evidence="1">
    <location>
        <begin position="93"/>
        <end position="214"/>
    </location>
</feature>
<dbReference type="PANTHER" id="PTHR34438">
    <property type="entry name" value="SI:DKEY-97L20.6"/>
    <property type="match status" value="1"/>
</dbReference>
<comment type="caution">
    <text evidence="2">The sequence shown here is derived from an EMBL/GenBank/DDBJ whole genome shotgun (WGS) entry which is preliminary data.</text>
</comment>
<feature type="compositionally biased region" description="Acidic residues" evidence="1">
    <location>
        <begin position="94"/>
        <end position="107"/>
    </location>
</feature>
<evidence type="ECO:0000313" key="3">
    <source>
        <dbReference type="Proteomes" id="UP001174136"/>
    </source>
</evidence>
<accession>A0AA47MZM0</accession>
<gene>
    <name evidence="2" type="ORF">N1851_010267</name>
</gene>
<organism evidence="2 3">
    <name type="scientific">Merluccius polli</name>
    <name type="common">Benguela hake</name>
    <name type="synonym">Merluccius cadenati</name>
    <dbReference type="NCBI Taxonomy" id="89951"/>
    <lineage>
        <taxon>Eukaryota</taxon>
        <taxon>Metazoa</taxon>
        <taxon>Chordata</taxon>
        <taxon>Craniata</taxon>
        <taxon>Vertebrata</taxon>
        <taxon>Euteleostomi</taxon>
        <taxon>Actinopterygii</taxon>
        <taxon>Neopterygii</taxon>
        <taxon>Teleostei</taxon>
        <taxon>Neoteleostei</taxon>
        <taxon>Acanthomorphata</taxon>
        <taxon>Zeiogadaria</taxon>
        <taxon>Gadariae</taxon>
        <taxon>Gadiformes</taxon>
        <taxon>Gadoidei</taxon>
        <taxon>Merlucciidae</taxon>
        <taxon>Merluccius</taxon>
    </lineage>
</organism>
<feature type="compositionally biased region" description="Basic and acidic residues" evidence="1">
    <location>
        <begin position="205"/>
        <end position="214"/>
    </location>
</feature>
<dbReference type="InterPro" id="IPR028042">
    <property type="entry name" value="DUF4639"/>
</dbReference>
<sequence>MSRSASKSMRTKEPLSKWLLRARTSLWRWSPVASPKHSGEDMLRLEDTDDLVGENNGGTRGQCHGALVAFSVSWAKGFLVQALELQFLYRDEGDGPEEASSDADDSEPVPSPIDSWAQGCGKDGEYRAKIHPAPPCAPGQMTRTEPQEKDREMSGPADNSTQRVVTRTPAAKSNRKKKMKVQLIQILRQNHQSSRQDQSLSRSVIKGDQDEGEKRMVYSKSTDRFDLLPTSDGRQPMSKRHHALRPPQLILPQYNKQCTESTTIKVLKPLSNCTDQKAKLQQRRNTQPGSNAVYKEKGIKTFCGSLRLDNMDLAPGVSLSESQRIWPLTASITDQSDITAALRPMRRYPALPMLTTEQRSTGTPAQARPPK</sequence>
<feature type="compositionally biased region" description="Low complexity" evidence="1">
    <location>
        <begin position="192"/>
        <end position="203"/>
    </location>
</feature>
<dbReference type="PANTHER" id="PTHR34438:SF1">
    <property type="entry name" value="CHROMOSOME 2 OPEN READING FRAME 81"/>
    <property type="match status" value="1"/>
</dbReference>
<protein>
    <submittedName>
        <fullName evidence="2">Uncharacterized protein</fullName>
    </submittedName>
</protein>
<evidence type="ECO:0000256" key="1">
    <source>
        <dbReference type="SAM" id="MobiDB-lite"/>
    </source>
</evidence>
<dbReference type="Proteomes" id="UP001174136">
    <property type="component" value="Unassembled WGS sequence"/>
</dbReference>
<dbReference type="EMBL" id="JAOPHQ010001814">
    <property type="protein sequence ID" value="KAK0149209.1"/>
    <property type="molecule type" value="Genomic_DNA"/>
</dbReference>
<name>A0AA47MZM0_MERPO</name>
<reference evidence="2" key="1">
    <citation type="journal article" date="2023" name="Front. Mar. Sci.">
        <title>A new Merluccius polli reference genome to investigate the effects of global change in West African waters.</title>
        <authorList>
            <person name="Mateo J.L."/>
            <person name="Blanco-Fernandez C."/>
            <person name="Garcia-Vazquez E."/>
            <person name="Machado-Schiaffino G."/>
        </authorList>
    </citation>
    <scope>NUCLEOTIDE SEQUENCE</scope>
    <source>
        <strain evidence="2">C29</strain>
        <tissue evidence="2">Fin</tissue>
    </source>
</reference>
<dbReference type="AlphaFoldDB" id="A0AA47MZM0"/>
<keyword evidence="3" id="KW-1185">Reference proteome</keyword>
<evidence type="ECO:0000313" key="2">
    <source>
        <dbReference type="EMBL" id="KAK0149209.1"/>
    </source>
</evidence>